<name>A0A0S4L6U6_9BACT</name>
<protein>
    <submittedName>
        <fullName evidence="1">Uncharacterized protein</fullName>
    </submittedName>
</protein>
<evidence type="ECO:0000313" key="1">
    <source>
        <dbReference type="EMBL" id="CUS32304.1"/>
    </source>
</evidence>
<keyword evidence="2" id="KW-1185">Reference proteome</keyword>
<dbReference type="EMBL" id="CZQA01000001">
    <property type="protein sequence ID" value="CUS32304.1"/>
    <property type="molecule type" value="Genomic_DNA"/>
</dbReference>
<dbReference type="Proteomes" id="UP000199032">
    <property type="component" value="Unassembled WGS sequence"/>
</dbReference>
<proteinExistence type="predicted"/>
<evidence type="ECO:0000313" key="2">
    <source>
        <dbReference type="Proteomes" id="UP000199032"/>
    </source>
</evidence>
<reference evidence="1 2" key="1">
    <citation type="submission" date="2015-10" db="EMBL/GenBank/DDBJ databases">
        <authorList>
            <person name="Gilbert D.G."/>
        </authorList>
    </citation>
    <scope>NUCLEOTIDE SEQUENCE [LARGE SCALE GENOMIC DNA]</scope>
    <source>
        <strain evidence="1">COMA1</strain>
    </source>
</reference>
<dbReference type="AlphaFoldDB" id="A0A0S4L6U6"/>
<accession>A0A0S4L6U6</accession>
<dbReference type="STRING" id="1742972.COMA1_10560"/>
<organism evidence="1 2">
    <name type="scientific">Candidatus Nitrospira nitrosa</name>
    <dbReference type="NCBI Taxonomy" id="1742972"/>
    <lineage>
        <taxon>Bacteria</taxon>
        <taxon>Pseudomonadati</taxon>
        <taxon>Nitrospirota</taxon>
        <taxon>Nitrospiria</taxon>
        <taxon>Nitrospirales</taxon>
        <taxon>Nitrospiraceae</taxon>
        <taxon>Nitrospira</taxon>
    </lineage>
</organism>
<gene>
    <name evidence="1" type="ORF">COMA1_10560</name>
</gene>
<sequence length="59" mass="6571">MPAGGNGFLHAQESANRLQSYDYIGGLTMGTARRVIVGTKQQDQWLKTSGRAWGIYERQ</sequence>